<dbReference type="EMBL" id="UINC01151816">
    <property type="protein sequence ID" value="SVD45645.1"/>
    <property type="molecule type" value="Genomic_DNA"/>
</dbReference>
<name>A0A382VHZ1_9ZZZZ</name>
<evidence type="ECO:0000313" key="1">
    <source>
        <dbReference type="EMBL" id="SVD45645.1"/>
    </source>
</evidence>
<sequence length="55" mass="6140">MSIFIGKVLFRAEKILRTVFPSSLEVAILAKSSKRFAYPEFISLGFTSFVAIKSP</sequence>
<proteinExistence type="predicted"/>
<organism evidence="1">
    <name type="scientific">marine metagenome</name>
    <dbReference type="NCBI Taxonomy" id="408172"/>
    <lineage>
        <taxon>unclassified sequences</taxon>
        <taxon>metagenomes</taxon>
        <taxon>ecological metagenomes</taxon>
    </lineage>
</organism>
<reference evidence="1" key="1">
    <citation type="submission" date="2018-05" db="EMBL/GenBank/DDBJ databases">
        <authorList>
            <person name="Lanie J.A."/>
            <person name="Ng W.-L."/>
            <person name="Kazmierczak K.M."/>
            <person name="Andrzejewski T.M."/>
            <person name="Davidsen T.M."/>
            <person name="Wayne K.J."/>
            <person name="Tettelin H."/>
            <person name="Glass J.I."/>
            <person name="Rusch D."/>
            <person name="Podicherti R."/>
            <person name="Tsui H.-C.T."/>
            <person name="Winkler M.E."/>
        </authorList>
    </citation>
    <scope>NUCLEOTIDE SEQUENCE</scope>
</reference>
<accession>A0A382VHZ1</accession>
<gene>
    <name evidence="1" type="ORF">METZ01_LOCUS398499</name>
</gene>
<protein>
    <submittedName>
        <fullName evidence="1">Uncharacterized protein</fullName>
    </submittedName>
</protein>
<dbReference type="AlphaFoldDB" id="A0A382VHZ1"/>